<evidence type="ECO:0000313" key="12">
    <source>
        <dbReference type="WBParaSite" id="PSAMB.scaffold2177size24825.g16658.t1"/>
    </source>
</evidence>
<dbReference type="EC" id="3.6.1.1" evidence="4"/>
<evidence type="ECO:0000313" key="11">
    <source>
        <dbReference type="Proteomes" id="UP000887566"/>
    </source>
</evidence>
<evidence type="ECO:0000256" key="6">
    <source>
        <dbReference type="ARBA" id="ARBA00022723"/>
    </source>
</evidence>
<keyword evidence="6" id="KW-0479">Metal-binding</keyword>
<evidence type="ECO:0000256" key="3">
    <source>
        <dbReference type="ARBA" id="ARBA00006220"/>
    </source>
</evidence>
<dbReference type="GO" id="GO:0006796">
    <property type="term" value="P:phosphate-containing compound metabolic process"/>
    <property type="evidence" value="ECO:0007669"/>
    <property type="project" value="InterPro"/>
</dbReference>
<dbReference type="AlphaFoldDB" id="A0A914VMY8"/>
<reference evidence="12" key="1">
    <citation type="submission" date="2022-11" db="UniProtKB">
        <authorList>
            <consortium name="WormBaseParasite"/>
        </authorList>
    </citation>
    <scope>IDENTIFICATION</scope>
</reference>
<evidence type="ECO:0000256" key="4">
    <source>
        <dbReference type="ARBA" id="ARBA00012146"/>
    </source>
</evidence>
<evidence type="ECO:0000256" key="1">
    <source>
        <dbReference type="ARBA" id="ARBA00001946"/>
    </source>
</evidence>
<keyword evidence="7" id="KW-0378">Hydrolase</keyword>
<keyword evidence="5" id="KW-0963">Cytoplasm</keyword>
<dbReference type="Pfam" id="PF00719">
    <property type="entry name" value="Pyrophosphatase"/>
    <property type="match status" value="1"/>
</dbReference>
<dbReference type="SUPFAM" id="SSF50324">
    <property type="entry name" value="Inorganic pyrophosphatase"/>
    <property type="match status" value="1"/>
</dbReference>
<evidence type="ECO:0000256" key="8">
    <source>
        <dbReference type="ARBA" id="ARBA00022842"/>
    </source>
</evidence>
<dbReference type="GO" id="GO:0005737">
    <property type="term" value="C:cytoplasm"/>
    <property type="evidence" value="ECO:0007669"/>
    <property type="project" value="UniProtKB-SubCell"/>
</dbReference>
<accession>A0A914VMY8</accession>
<dbReference type="Proteomes" id="UP000887566">
    <property type="component" value="Unplaced"/>
</dbReference>
<dbReference type="InterPro" id="IPR036649">
    <property type="entry name" value="Pyrophosphatase_sf"/>
</dbReference>
<dbReference type="GO" id="GO:0000287">
    <property type="term" value="F:magnesium ion binding"/>
    <property type="evidence" value="ECO:0007669"/>
    <property type="project" value="InterPro"/>
</dbReference>
<dbReference type="Gene3D" id="3.90.80.10">
    <property type="entry name" value="Inorganic pyrophosphatase"/>
    <property type="match status" value="1"/>
</dbReference>
<evidence type="ECO:0000256" key="2">
    <source>
        <dbReference type="ARBA" id="ARBA00004496"/>
    </source>
</evidence>
<evidence type="ECO:0000256" key="10">
    <source>
        <dbReference type="ARBA" id="ARBA00040300"/>
    </source>
</evidence>
<sequence length="354" mass="39289">MLATSRVRLITAAVASTSAASLSPPLQRPSAAPTSTARVLPNSSMFRQVRQASASSSMSTTMTSATTAPSKYTIEERGALFSPDYRCYFKGPEGYISPWHDIPMYADPAKKTFNMFVEIARWNNAKMEVGVKEPLNPIKQDIKKGVPRFVDHCFPHHGYIWNYGAIPQTWEDPAHIDSDTNAKGDNDPIDVCEIGSKIHTRGSVLEVKILGALAMVDEGETDWKLIAIDVTDPLADKLNDIDDVEKYMPGLLRATVEWFRIYKIPAGKPPNQFAFNGQFKNREYALRVIAETNEFWKILMKKTDSDYALKCCSVEASDHFTEQSVLAEIVAASAEPAPPLPIPASADVWHYVSE</sequence>
<dbReference type="PROSITE" id="PS00387">
    <property type="entry name" value="PPASE"/>
    <property type="match status" value="1"/>
</dbReference>
<dbReference type="GO" id="GO:0004427">
    <property type="term" value="F:inorganic diphosphate phosphatase activity"/>
    <property type="evidence" value="ECO:0007669"/>
    <property type="project" value="UniProtKB-EC"/>
</dbReference>
<evidence type="ECO:0000256" key="5">
    <source>
        <dbReference type="ARBA" id="ARBA00022490"/>
    </source>
</evidence>
<comment type="cofactor">
    <cofactor evidence="1">
        <name>Mg(2+)</name>
        <dbReference type="ChEBI" id="CHEBI:18420"/>
    </cofactor>
</comment>
<comment type="subcellular location">
    <subcellularLocation>
        <location evidence="2">Cytoplasm</location>
    </subcellularLocation>
</comment>
<evidence type="ECO:0000256" key="9">
    <source>
        <dbReference type="ARBA" id="ARBA00032535"/>
    </source>
</evidence>
<dbReference type="PANTHER" id="PTHR10286">
    <property type="entry name" value="INORGANIC PYROPHOSPHATASE"/>
    <property type="match status" value="1"/>
</dbReference>
<dbReference type="FunFam" id="3.90.80.10:FF:000004">
    <property type="entry name" value="Inorganic pyrophosphatase"/>
    <property type="match status" value="1"/>
</dbReference>
<evidence type="ECO:0000256" key="7">
    <source>
        <dbReference type="ARBA" id="ARBA00022801"/>
    </source>
</evidence>
<proteinExistence type="inferred from homology"/>
<protein>
    <recommendedName>
        <fullName evidence="10">Inorganic pyrophosphatase</fullName>
        <ecNumber evidence="4">3.6.1.1</ecNumber>
    </recommendedName>
    <alternativeName>
        <fullName evidence="9">Pyrophosphate phospho-hydrolase</fullName>
    </alternativeName>
</protein>
<keyword evidence="8" id="KW-0460">Magnesium</keyword>
<keyword evidence="11" id="KW-1185">Reference proteome</keyword>
<organism evidence="11 12">
    <name type="scientific">Plectus sambesii</name>
    <dbReference type="NCBI Taxonomy" id="2011161"/>
    <lineage>
        <taxon>Eukaryota</taxon>
        <taxon>Metazoa</taxon>
        <taxon>Ecdysozoa</taxon>
        <taxon>Nematoda</taxon>
        <taxon>Chromadorea</taxon>
        <taxon>Plectida</taxon>
        <taxon>Plectina</taxon>
        <taxon>Plectoidea</taxon>
        <taxon>Plectidae</taxon>
        <taxon>Plectus</taxon>
    </lineage>
</organism>
<name>A0A914VMY8_9BILA</name>
<dbReference type="InterPro" id="IPR008162">
    <property type="entry name" value="Pyrophosphatase"/>
</dbReference>
<dbReference type="WBParaSite" id="PSAMB.scaffold2177size24825.g16658.t1">
    <property type="protein sequence ID" value="PSAMB.scaffold2177size24825.g16658.t1"/>
    <property type="gene ID" value="PSAMB.scaffold2177size24825.g16658"/>
</dbReference>
<dbReference type="CDD" id="cd00412">
    <property type="entry name" value="pyrophosphatase"/>
    <property type="match status" value="1"/>
</dbReference>
<comment type="similarity">
    <text evidence="3">Belongs to the PPase family.</text>
</comment>